<gene>
    <name evidence="3" type="ORF">FDY95_00550</name>
</gene>
<dbReference type="Proteomes" id="UP000305517">
    <property type="component" value="Unassembled WGS sequence"/>
</dbReference>
<dbReference type="EMBL" id="VAJM01000001">
    <property type="protein sequence ID" value="TLM96521.1"/>
    <property type="molecule type" value="Genomic_DNA"/>
</dbReference>
<feature type="domain" description="Outer membrane protein beta-barrel" evidence="2">
    <location>
        <begin position="42"/>
        <end position="236"/>
    </location>
</feature>
<organism evidence="3 4">
    <name type="scientific">Hymenobacter jeollabukensis</name>
    <dbReference type="NCBI Taxonomy" id="2025313"/>
    <lineage>
        <taxon>Bacteria</taxon>
        <taxon>Pseudomonadati</taxon>
        <taxon>Bacteroidota</taxon>
        <taxon>Cytophagia</taxon>
        <taxon>Cytophagales</taxon>
        <taxon>Hymenobacteraceae</taxon>
        <taxon>Hymenobacter</taxon>
    </lineage>
</organism>
<keyword evidence="4" id="KW-1185">Reference proteome</keyword>
<feature type="compositionally biased region" description="Low complexity" evidence="1">
    <location>
        <begin position="169"/>
        <end position="182"/>
    </location>
</feature>
<dbReference type="Pfam" id="PF13568">
    <property type="entry name" value="OMP_b-brl_2"/>
    <property type="match status" value="1"/>
</dbReference>
<feature type="region of interest" description="Disordered" evidence="1">
    <location>
        <begin position="169"/>
        <end position="199"/>
    </location>
</feature>
<reference evidence="3 4" key="1">
    <citation type="submission" date="2019-05" db="EMBL/GenBank/DDBJ databases">
        <title>Hymenobacter edaphi sp. nov., isolated from abandoned arsenic-contaminated farmland soil.</title>
        <authorList>
            <person name="Nie L."/>
        </authorList>
    </citation>
    <scope>NUCLEOTIDE SEQUENCE [LARGE SCALE GENOMIC DNA]</scope>
    <source>
        <strain evidence="3 4">1-3-3-8</strain>
    </source>
</reference>
<accession>A0A5R8WVH8</accession>
<name>A0A5R8WVH8_9BACT</name>
<dbReference type="OrthoDB" id="949314at2"/>
<evidence type="ECO:0000259" key="2">
    <source>
        <dbReference type="Pfam" id="PF13568"/>
    </source>
</evidence>
<proteinExistence type="predicted"/>
<evidence type="ECO:0000313" key="3">
    <source>
        <dbReference type="EMBL" id="TLM96521.1"/>
    </source>
</evidence>
<evidence type="ECO:0000256" key="1">
    <source>
        <dbReference type="SAM" id="MobiDB-lite"/>
    </source>
</evidence>
<dbReference type="InterPro" id="IPR025665">
    <property type="entry name" value="Beta-barrel_OMP_2"/>
</dbReference>
<dbReference type="AlphaFoldDB" id="A0A5R8WVH8"/>
<sequence>MLVHREQLLTKFVLILSKHPMKKHVTSSLFTGMLLLAAATSQAQTSFRIGPRVGFNQSFGGFEYPGDNYLKVTNSSRSGAEVGVAAQIGLGTHWAVQPALLYSQKGFAFEEDAYDAPYNYTYHGEYSFRFNYLTVPLNLLYSTGEGGQGFQVFAGPYVGLLLGGKYTSSQSGRYGSGASSGRSGKGDVEAGDTYDNTPDGPYVSKGLDAGLQGGIGYGFAGGFQVQAGYSQGLRDLGAKYAPGVTTRTPPTYRNHAFQFSVAYLFGPKS</sequence>
<protein>
    <submittedName>
        <fullName evidence="3">PorT family protein</fullName>
    </submittedName>
</protein>
<evidence type="ECO:0000313" key="4">
    <source>
        <dbReference type="Proteomes" id="UP000305517"/>
    </source>
</evidence>
<comment type="caution">
    <text evidence="3">The sequence shown here is derived from an EMBL/GenBank/DDBJ whole genome shotgun (WGS) entry which is preliminary data.</text>
</comment>